<evidence type="ECO:0000259" key="17">
    <source>
        <dbReference type="PROSITE" id="PS50886"/>
    </source>
</evidence>
<feature type="binding site" evidence="15">
    <location>
        <position position="456"/>
    </location>
    <ligand>
        <name>Mg(2+)</name>
        <dbReference type="ChEBI" id="CHEBI:18420"/>
        <note>shared with alpha subunit</note>
    </ligand>
</feature>
<dbReference type="Gene3D" id="3.50.40.10">
    <property type="entry name" value="Phenylalanyl-trna Synthetase, Chain B, domain 3"/>
    <property type="match status" value="1"/>
</dbReference>
<evidence type="ECO:0000256" key="2">
    <source>
        <dbReference type="ARBA" id="ARBA00008653"/>
    </source>
</evidence>
<dbReference type="InterPro" id="IPR004532">
    <property type="entry name" value="Phe-tRNA-ligase_IIc_bsu_bact"/>
</dbReference>
<evidence type="ECO:0000313" key="21">
    <source>
        <dbReference type="Proteomes" id="UP001597295"/>
    </source>
</evidence>
<dbReference type="SUPFAM" id="SSF54991">
    <property type="entry name" value="Anticodon-binding domain of PheRS"/>
    <property type="match status" value="1"/>
</dbReference>
<evidence type="ECO:0000256" key="3">
    <source>
        <dbReference type="ARBA" id="ARBA00011209"/>
    </source>
</evidence>
<reference evidence="21" key="1">
    <citation type="journal article" date="2019" name="Int. J. Syst. Evol. Microbiol.">
        <title>The Global Catalogue of Microorganisms (GCM) 10K type strain sequencing project: providing services to taxonomists for standard genome sequencing and annotation.</title>
        <authorList>
            <consortium name="The Broad Institute Genomics Platform"/>
            <consortium name="The Broad Institute Genome Sequencing Center for Infectious Disease"/>
            <person name="Wu L."/>
            <person name="Ma J."/>
        </authorList>
    </citation>
    <scope>NUCLEOTIDE SEQUENCE [LARGE SCALE GENOMIC DNA]</scope>
    <source>
        <strain evidence="21">CGMCC 1.19062</strain>
    </source>
</reference>
<dbReference type="SMART" id="SM00873">
    <property type="entry name" value="B3_4"/>
    <property type="match status" value="1"/>
</dbReference>
<comment type="cofactor">
    <cofactor evidence="15">
        <name>Mg(2+)</name>
        <dbReference type="ChEBI" id="CHEBI:18420"/>
    </cofactor>
    <text evidence="15">Binds 2 magnesium ions per tetramer.</text>
</comment>
<evidence type="ECO:0000256" key="12">
    <source>
        <dbReference type="ARBA" id="ARBA00022917"/>
    </source>
</evidence>
<dbReference type="InterPro" id="IPR005146">
    <property type="entry name" value="B3/B4_tRNA-bd"/>
</dbReference>
<dbReference type="InterPro" id="IPR041616">
    <property type="entry name" value="PheRS_beta_core"/>
</dbReference>
<dbReference type="Pfam" id="PF03147">
    <property type="entry name" value="FDX-ACB"/>
    <property type="match status" value="1"/>
</dbReference>
<dbReference type="SMART" id="SM00874">
    <property type="entry name" value="B5"/>
    <property type="match status" value="1"/>
</dbReference>
<evidence type="ECO:0000313" key="20">
    <source>
        <dbReference type="EMBL" id="MFD2261506.1"/>
    </source>
</evidence>
<feature type="domain" description="FDX-ACB" evidence="18">
    <location>
        <begin position="707"/>
        <end position="800"/>
    </location>
</feature>
<keyword evidence="9 15" id="KW-0067">ATP-binding</keyword>
<keyword evidence="8 15" id="KW-0547">Nucleotide-binding</keyword>
<evidence type="ECO:0000256" key="16">
    <source>
        <dbReference type="PROSITE-ProRule" id="PRU00209"/>
    </source>
</evidence>
<dbReference type="Gene3D" id="2.40.50.140">
    <property type="entry name" value="Nucleic acid-binding proteins"/>
    <property type="match status" value="1"/>
</dbReference>
<dbReference type="NCBIfam" id="NF045760">
    <property type="entry name" value="YtpR"/>
    <property type="match status" value="1"/>
</dbReference>
<dbReference type="PANTHER" id="PTHR10947:SF0">
    <property type="entry name" value="PHENYLALANINE--TRNA LIGASE BETA SUBUNIT"/>
    <property type="match status" value="1"/>
</dbReference>
<evidence type="ECO:0000256" key="8">
    <source>
        <dbReference type="ARBA" id="ARBA00022741"/>
    </source>
</evidence>
<dbReference type="CDD" id="cd02796">
    <property type="entry name" value="tRNA_bind_bactPheRS"/>
    <property type="match status" value="1"/>
</dbReference>
<evidence type="ECO:0000256" key="14">
    <source>
        <dbReference type="ARBA" id="ARBA00049255"/>
    </source>
</evidence>
<feature type="domain" description="TRNA-binding" evidence="17">
    <location>
        <begin position="39"/>
        <end position="149"/>
    </location>
</feature>
<dbReference type="InterPro" id="IPR005147">
    <property type="entry name" value="tRNA_synthase_B5-dom"/>
</dbReference>
<dbReference type="Gene3D" id="3.30.56.10">
    <property type="match status" value="2"/>
</dbReference>
<gene>
    <name evidence="15 20" type="primary">pheT</name>
    <name evidence="20" type="ORF">ACFSM5_01310</name>
</gene>
<dbReference type="SUPFAM" id="SSF56037">
    <property type="entry name" value="PheT/TilS domain"/>
    <property type="match status" value="1"/>
</dbReference>
<dbReference type="InterPro" id="IPR005121">
    <property type="entry name" value="Fdx_antiC-bd"/>
</dbReference>
<keyword evidence="12 15" id="KW-0648">Protein biosynthesis</keyword>
<evidence type="ECO:0000256" key="6">
    <source>
        <dbReference type="ARBA" id="ARBA00022598"/>
    </source>
</evidence>
<dbReference type="Pfam" id="PF03483">
    <property type="entry name" value="B3_4"/>
    <property type="match status" value="1"/>
</dbReference>
<comment type="similarity">
    <text evidence="2 15">Belongs to the phenylalanyl-tRNA synthetase beta subunit family. Type 1 subfamily.</text>
</comment>
<protein>
    <recommendedName>
        <fullName evidence="15">Phenylalanine--tRNA ligase beta subunit</fullName>
        <ecNumber evidence="15">6.1.1.20</ecNumber>
    </recommendedName>
    <alternativeName>
        <fullName evidence="15">Phenylalanyl-tRNA synthetase beta subunit</fullName>
        <shortName evidence="15">PheRS</shortName>
    </alternativeName>
</protein>
<comment type="caution">
    <text evidence="20">The sequence shown here is derived from an EMBL/GenBank/DDBJ whole genome shotgun (WGS) entry which is preliminary data.</text>
</comment>
<evidence type="ECO:0000256" key="7">
    <source>
        <dbReference type="ARBA" id="ARBA00022723"/>
    </source>
</evidence>
<dbReference type="PROSITE" id="PS51447">
    <property type="entry name" value="FDX_ACB"/>
    <property type="match status" value="1"/>
</dbReference>
<dbReference type="SMART" id="SM00896">
    <property type="entry name" value="FDX-ACB"/>
    <property type="match status" value="1"/>
</dbReference>
<dbReference type="Pfam" id="PF01588">
    <property type="entry name" value="tRNA_bind"/>
    <property type="match status" value="1"/>
</dbReference>
<dbReference type="InterPro" id="IPR020825">
    <property type="entry name" value="Phe-tRNA_synthase-like_B3/B4"/>
</dbReference>
<dbReference type="NCBIfam" id="TIGR00472">
    <property type="entry name" value="pheT_bact"/>
    <property type="match status" value="1"/>
</dbReference>
<feature type="domain" description="B5" evidence="19">
    <location>
        <begin position="403"/>
        <end position="478"/>
    </location>
</feature>
<comment type="subunit">
    <text evidence="3 15">Tetramer of two alpha and two beta subunits.</text>
</comment>
<accession>A0ABW5DLY9</accession>
<organism evidence="20 21">
    <name type="scientific">Lacibacterium aquatile</name>
    <dbReference type="NCBI Taxonomy" id="1168082"/>
    <lineage>
        <taxon>Bacteria</taxon>
        <taxon>Pseudomonadati</taxon>
        <taxon>Pseudomonadota</taxon>
        <taxon>Alphaproteobacteria</taxon>
        <taxon>Rhodospirillales</taxon>
        <taxon>Rhodospirillaceae</taxon>
    </lineage>
</organism>
<dbReference type="Proteomes" id="UP001597295">
    <property type="component" value="Unassembled WGS sequence"/>
</dbReference>
<evidence type="ECO:0000256" key="4">
    <source>
        <dbReference type="ARBA" id="ARBA00022490"/>
    </source>
</evidence>
<dbReference type="EMBL" id="JBHUIP010000001">
    <property type="protein sequence ID" value="MFD2261506.1"/>
    <property type="molecule type" value="Genomic_DNA"/>
</dbReference>
<dbReference type="InterPro" id="IPR045864">
    <property type="entry name" value="aa-tRNA-synth_II/BPL/LPL"/>
</dbReference>
<keyword evidence="11 16" id="KW-0694">RNA-binding</keyword>
<dbReference type="HAMAP" id="MF_00283">
    <property type="entry name" value="Phe_tRNA_synth_beta1"/>
    <property type="match status" value="1"/>
</dbReference>
<dbReference type="GO" id="GO:0004826">
    <property type="term" value="F:phenylalanine-tRNA ligase activity"/>
    <property type="evidence" value="ECO:0007669"/>
    <property type="project" value="UniProtKB-EC"/>
</dbReference>
<feature type="binding site" evidence="15">
    <location>
        <position position="462"/>
    </location>
    <ligand>
        <name>Mg(2+)</name>
        <dbReference type="ChEBI" id="CHEBI:18420"/>
        <note>shared with alpha subunit</note>
    </ligand>
</feature>
<evidence type="ECO:0000256" key="9">
    <source>
        <dbReference type="ARBA" id="ARBA00022840"/>
    </source>
</evidence>
<keyword evidence="21" id="KW-1185">Reference proteome</keyword>
<dbReference type="Pfam" id="PF17759">
    <property type="entry name" value="tRNA_synthFbeta"/>
    <property type="match status" value="1"/>
</dbReference>
<feature type="binding site" evidence="15">
    <location>
        <position position="466"/>
    </location>
    <ligand>
        <name>Mg(2+)</name>
        <dbReference type="ChEBI" id="CHEBI:18420"/>
        <note>shared with alpha subunit</note>
    </ligand>
</feature>
<evidence type="ECO:0000259" key="19">
    <source>
        <dbReference type="PROSITE" id="PS51483"/>
    </source>
</evidence>
<evidence type="ECO:0000256" key="5">
    <source>
        <dbReference type="ARBA" id="ARBA00022555"/>
    </source>
</evidence>
<keyword evidence="4 15" id="KW-0963">Cytoplasm</keyword>
<dbReference type="InterPro" id="IPR036690">
    <property type="entry name" value="Fdx_antiC-bd_sf"/>
</dbReference>
<evidence type="ECO:0000256" key="11">
    <source>
        <dbReference type="ARBA" id="ARBA00022884"/>
    </source>
</evidence>
<dbReference type="InterPro" id="IPR033714">
    <property type="entry name" value="tRNA_bind_bactPheRS"/>
</dbReference>
<evidence type="ECO:0000256" key="15">
    <source>
        <dbReference type="HAMAP-Rule" id="MF_00283"/>
    </source>
</evidence>
<dbReference type="RefSeq" id="WP_379874386.1">
    <property type="nucleotide sequence ID" value="NZ_JBHUIP010000001.1"/>
</dbReference>
<sequence>MKFSLSWLLEHFETQAPLELLLDTLTDLGLEVEGVEDKAAALAGFTIARIKEAKQHPNADRLRVCTVETGTGPDIQVVCGAPNARTGLVTVLAVPGQTIPRNGTVLKKGEIRGEASEGMMCSGYELGLTEDHEGIMELPADAPIGAKFAETMGLADPVVEIAITPNRADALGVRGIARDLAAKGLGQLKPLPYPDAPVTGTYEHPVGLTITPDAAKGCPVFYSRHFKGVKNGESPEWLKARLQSIGLKPISALVDITNFLTFDLNRPAHVFDAGKLAGDLVVRPAKAGETLLALNGKEYALEDGMTVIADDKAVLSLGGIMGGETTGVTEGTTEVVLEMAYFDMLSIARTGRKLGILSDARFRNERGIDPAFTAKGIEIATRLILEICGGEASDVVVAGHTPDTTRTIHLRPARTEALTGIKIDTAEQVAILEALGFEVTKDGEKLAVVPPSWRGDVEGEADLIEEVMRVHGIDQVPETPLPRPEGLPTPAITPKQLRDRRVRRILAGQGLMEAVTWSFLDHATAVRFGGGDASLTLTNPIASDLDQMRPSALPNLLRAAARNLARGAESVALFEVGPAFNSIKPDGQTQVAIGLRVGPATERHWRGGNRPVDAFDAKEDLYVALRDLGLAPDGMPVFRDTPDWYHPGRSGVIKLGPKNVLARFGALHPSLLEDFGIDAPAVAFELFLDMVPMPKTKGRARPTLKLASLQPVRRDFAFLVDASVEASVLLKAVKDADKGLIVDASLFDVYAGKGVPEGKKSVAVSITLQPTEKTLTDAEIEAVAAKVTADVVKVTGGSLRG</sequence>
<dbReference type="InterPro" id="IPR002547">
    <property type="entry name" value="tRNA-bd_dom"/>
</dbReference>
<dbReference type="PROSITE" id="PS50886">
    <property type="entry name" value="TRBD"/>
    <property type="match status" value="1"/>
</dbReference>
<dbReference type="CDD" id="cd00769">
    <property type="entry name" value="PheRS_beta_core"/>
    <property type="match status" value="1"/>
</dbReference>
<evidence type="ECO:0000259" key="18">
    <source>
        <dbReference type="PROSITE" id="PS51447"/>
    </source>
</evidence>
<keyword evidence="6 15" id="KW-0436">Ligase</keyword>
<name>A0ABW5DLY9_9PROT</name>
<keyword evidence="13 15" id="KW-0030">Aminoacyl-tRNA synthetase</keyword>
<evidence type="ECO:0000256" key="10">
    <source>
        <dbReference type="ARBA" id="ARBA00022842"/>
    </source>
</evidence>
<dbReference type="Pfam" id="PF03484">
    <property type="entry name" value="B5"/>
    <property type="match status" value="1"/>
</dbReference>
<dbReference type="Gene3D" id="3.30.70.380">
    <property type="entry name" value="Ferrodoxin-fold anticodon-binding domain"/>
    <property type="match status" value="1"/>
</dbReference>
<dbReference type="InterPro" id="IPR012340">
    <property type="entry name" value="NA-bd_OB-fold"/>
</dbReference>
<dbReference type="InterPro" id="IPR009061">
    <property type="entry name" value="DNA-bd_dom_put_sf"/>
</dbReference>
<comment type="catalytic activity">
    <reaction evidence="14 15">
        <text>tRNA(Phe) + L-phenylalanine + ATP = L-phenylalanyl-tRNA(Phe) + AMP + diphosphate + H(+)</text>
        <dbReference type="Rhea" id="RHEA:19413"/>
        <dbReference type="Rhea" id="RHEA-COMP:9668"/>
        <dbReference type="Rhea" id="RHEA-COMP:9699"/>
        <dbReference type="ChEBI" id="CHEBI:15378"/>
        <dbReference type="ChEBI" id="CHEBI:30616"/>
        <dbReference type="ChEBI" id="CHEBI:33019"/>
        <dbReference type="ChEBI" id="CHEBI:58095"/>
        <dbReference type="ChEBI" id="CHEBI:78442"/>
        <dbReference type="ChEBI" id="CHEBI:78531"/>
        <dbReference type="ChEBI" id="CHEBI:456215"/>
        <dbReference type="EC" id="6.1.1.20"/>
    </reaction>
</comment>
<evidence type="ECO:0000256" key="13">
    <source>
        <dbReference type="ARBA" id="ARBA00023146"/>
    </source>
</evidence>
<evidence type="ECO:0000256" key="1">
    <source>
        <dbReference type="ARBA" id="ARBA00004496"/>
    </source>
</evidence>
<dbReference type="SUPFAM" id="SSF55681">
    <property type="entry name" value="Class II aaRS and biotin synthetases"/>
    <property type="match status" value="1"/>
</dbReference>
<feature type="binding site" evidence="15">
    <location>
        <position position="465"/>
    </location>
    <ligand>
        <name>Mg(2+)</name>
        <dbReference type="ChEBI" id="CHEBI:18420"/>
        <note>shared with alpha subunit</note>
    </ligand>
</feature>
<dbReference type="PROSITE" id="PS51483">
    <property type="entry name" value="B5"/>
    <property type="match status" value="1"/>
</dbReference>
<dbReference type="InterPro" id="IPR045060">
    <property type="entry name" value="Phe-tRNA-ligase_IIc_bsu"/>
</dbReference>
<proteinExistence type="inferred from homology"/>
<dbReference type="Gene3D" id="3.30.930.10">
    <property type="entry name" value="Bira Bifunctional Protein, Domain 2"/>
    <property type="match status" value="1"/>
</dbReference>
<dbReference type="SUPFAM" id="SSF50249">
    <property type="entry name" value="Nucleic acid-binding proteins"/>
    <property type="match status" value="1"/>
</dbReference>
<dbReference type="SUPFAM" id="SSF46955">
    <property type="entry name" value="Putative DNA-binding domain"/>
    <property type="match status" value="1"/>
</dbReference>
<comment type="subcellular location">
    <subcellularLocation>
        <location evidence="1 15">Cytoplasm</location>
    </subcellularLocation>
</comment>
<dbReference type="PANTHER" id="PTHR10947">
    <property type="entry name" value="PHENYLALANYL-TRNA SYNTHETASE BETA CHAIN AND LEUCINE-RICH REPEAT-CONTAINING PROTEIN 47"/>
    <property type="match status" value="1"/>
</dbReference>
<keyword evidence="10 15" id="KW-0460">Magnesium</keyword>
<keyword evidence="5 16" id="KW-0820">tRNA-binding</keyword>
<keyword evidence="7 15" id="KW-0479">Metal-binding</keyword>
<dbReference type="EC" id="6.1.1.20" evidence="15"/>